<gene>
    <name evidence="2" type="ORF">PCOR1329_LOCUS75154</name>
</gene>
<evidence type="ECO:0000313" key="2">
    <source>
        <dbReference type="EMBL" id="CAK0896789.1"/>
    </source>
</evidence>
<organism evidence="2 3">
    <name type="scientific">Prorocentrum cordatum</name>
    <dbReference type="NCBI Taxonomy" id="2364126"/>
    <lineage>
        <taxon>Eukaryota</taxon>
        <taxon>Sar</taxon>
        <taxon>Alveolata</taxon>
        <taxon>Dinophyceae</taxon>
        <taxon>Prorocentrales</taxon>
        <taxon>Prorocentraceae</taxon>
        <taxon>Prorocentrum</taxon>
    </lineage>
</organism>
<comment type="caution">
    <text evidence="2">The sequence shown here is derived from an EMBL/GenBank/DDBJ whole genome shotgun (WGS) entry which is preliminary data.</text>
</comment>
<protein>
    <submittedName>
        <fullName evidence="2">Uncharacterized protein</fullName>
    </submittedName>
</protein>
<proteinExistence type="predicted"/>
<dbReference type="EMBL" id="CAUYUJ010020238">
    <property type="protein sequence ID" value="CAK0896789.1"/>
    <property type="molecule type" value="Genomic_DNA"/>
</dbReference>
<evidence type="ECO:0000313" key="3">
    <source>
        <dbReference type="Proteomes" id="UP001189429"/>
    </source>
</evidence>
<dbReference type="Proteomes" id="UP001189429">
    <property type="component" value="Unassembled WGS sequence"/>
</dbReference>
<name>A0ABN9XB69_9DINO</name>
<keyword evidence="3" id="KW-1185">Reference proteome</keyword>
<evidence type="ECO:0000256" key="1">
    <source>
        <dbReference type="SAM" id="MobiDB-lite"/>
    </source>
</evidence>
<feature type="region of interest" description="Disordered" evidence="1">
    <location>
        <begin position="110"/>
        <end position="133"/>
    </location>
</feature>
<accession>A0ABN9XB69</accession>
<reference evidence="2" key="1">
    <citation type="submission" date="2023-10" db="EMBL/GenBank/DDBJ databases">
        <authorList>
            <person name="Chen Y."/>
            <person name="Shah S."/>
            <person name="Dougan E. K."/>
            <person name="Thang M."/>
            <person name="Chan C."/>
        </authorList>
    </citation>
    <scope>NUCLEOTIDE SEQUENCE [LARGE SCALE GENOMIC DNA]</scope>
</reference>
<sequence length="175" mass="19168">MQKHCTTCPASAMRVMAEVLRQARVLWPIEESDSAVSTTVIVRIEAIKDANLDDLVTMPGGSVWVLQKNSTQDGQVKKISLESEIDWSVNRMLHFKAHSTAQRAFQEAALTDASPTSRRSALRRPSGAGKKMSLPDVFEEQNTTPAQACFSCPFGRLQGMVRAARGGRSPRGAPR</sequence>